<gene>
    <name evidence="1" type="ORF">CTA1_2256</name>
</gene>
<dbReference type="AlphaFoldDB" id="A0A4U6XNA5"/>
<keyword evidence="2" id="KW-1185">Reference proteome</keyword>
<reference evidence="1 2" key="1">
    <citation type="journal article" date="2019" name="PLoS ONE">
        <title>Comparative genome analysis indicates high evolutionary potential of pathogenicity genes in Colletotrichum tanaceti.</title>
        <authorList>
            <person name="Lelwala R.V."/>
            <person name="Korhonen P.K."/>
            <person name="Young N.D."/>
            <person name="Scott J.B."/>
            <person name="Ades P.A."/>
            <person name="Gasser R.B."/>
            <person name="Taylor P.W.J."/>
        </authorList>
    </citation>
    <scope>NUCLEOTIDE SEQUENCE [LARGE SCALE GENOMIC DNA]</scope>
    <source>
        <strain evidence="1">BRIP57314</strain>
    </source>
</reference>
<dbReference type="EMBL" id="PJEX01000047">
    <property type="protein sequence ID" value="TKW57210.1"/>
    <property type="molecule type" value="Genomic_DNA"/>
</dbReference>
<comment type="caution">
    <text evidence="1">The sequence shown here is derived from an EMBL/GenBank/DDBJ whole genome shotgun (WGS) entry which is preliminary data.</text>
</comment>
<accession>A0A4U6XNA5</accession>
<protein>
    <submittedName>
        <fullName evidence="1">Uncharacterized protein</fullName>
    </submittedName>
</protein>
<organism evidence="1 2">
    <name type="scientific">Colletotrichum tanaceti</name>
    <dbReference type="NCBI Taxonomy" id="1306861"/>
    <lineage>
        <taxon>Eukaryota</taxon>
        <taxon>Fungi</taxon>
        <taxon>Dikarya</taxon>
        <taxon>Ascomycota</taxon>
        <taxon>Pezizomycotina</taxon>
        <taxon>Sordariomycetes</taxon>
        <taxon>Hypocreomycetidae</taxon>
        <taxon>Glomerellales</taxon>
        <taxon>Glomerellaceae</taxon>
        <taxon>Colletotrichum</taxon>
        <taxon>Colletotrichum destructivum species complex</taxon>
    </lineage>
</organism>
<sequence>MYGVAGRDVILLLRRGRVVLGSVDCRDVASEGRVHNGSKQLARLHLVELDAVSVSELGEIPGLVVLAGKGVWPPCFGVEHLAVFS</sequence>
<evidence type="ECO:0000313" key="2">
    <source>
        <dbReference type="Proteomes" id="UP000310108"/>
    </source>
</evidence>
<name>A0A4U6XNA5_9PEZI</name>
<proteinExistence type="predicted"/>
<evidence type="ECO:0000313" key="1">
    <source>
        <dbReference type="EMBL" id="TKW57210.1"/>
    </source>
</evidence>
<dbReference type="Proteomes" id="UP000310108">
    <property type="component" value="Unassembled WGS sequence"/>
</dbReference>